<evidence type="ECO:0000313" key="2">
    <source>
        <dbReference type="EMBL" id="ADB47425.1"/>
    </source>
</evidence>
<proteinExistence type="predicted"/>
<protein>
    <submittedName>
        <fullName evidence="2">Uncharacterized protein</fullName>
    </submittedName>
</protein>
<dbReference type="AlphaFoldDB" id="D2RK23"/>
<accession>D2RK23</accession>
<dbReference type="GeneID" id="78334784"/>
<dbReference type="HOGENOM" id="CLU_978712_0_0_9"/>
<feature type="compositionally biased region" description="Basic residues" evidence="1">
    <location>
        <begin position="265"/>
        <end position="276"/>
    </location>
</feature>
<reference evidence="2 3" key="1">
    <citation type="journal article" date="2010" name="Stand. Genomic Sci.">
        <title>Complete genome sequence of Acidaminococcus fermentans type strain (VR4).</title>
        <authorList>
            <person name="Chang Y.J."/>
            <person name="Pukall R."/>
            <person name="Saunders E."/>
            <person name="Lapidus A."/>
            <person name="Copeland A."/>
            <person name="Nolan M."/>
            <person name="Glavina Del Rio T."/>
            <person name="Lucas S."/>
            <person name="Chen F."/>
            <person name="Tice H."/>
            <person name="Cheng J.F."/>
            <person name="Han C."/>
            <person name="Detter J.C."/>
            <person name="Bruce D."/>
            <person name="Goodwin L."/>
            <person name="Pitluck S."/>
            <person name="Mikhailova N."/>
            <person name="Liolios K."/>
            <person name="Pati A."/>
            <person name="Ivanova N."/>
            <person name="Mavromatis K."/>
            <person name="Chen A."/>
            <person name="Palaniappan K."/>
            <person name="Land M."/>
            <person name="Hauser L."/>
            <person name="Jeffries C.D."/>
            <person name="Brettin T."/>
            <person name="Rohde M."/>
            <person name="Goker M."/>
            <person name="Bristow J."/>
            <person name="Eisen J.A."/>
            <person name="Markowitz V."/>
            <person name="Hugenholtz P."/>
            <person name="Kyrpides N.C."/>
            <person name="Klenk H.P."/>
        </authorList>
    </citation>
    <scope>NUCLEOTIDE SEQUENCE [LARGE SCALE GENOMIC DNA]</scope>
    <source>
        <strain evidence="3">ATCC 25085 / DSM 20731 / CCUG 9996 / CIP 106432 / VR4</strain>
    </source>
</reference>
<evidence type="ECO:0000313" key="3">
    <source>
        <dbReference type="Proteomes" id="UP000001902"/>
    </source>
</evidence>
<dbReference type="KEGG" id="afn:Acfer_1056"/>
<dbReference type="OrthoDB" id="9759709at2"/>
<name>D2RK23_ACIFV</name>
<keyword evidence="3" id="KW-1185">Reference proteome</keyword>
<gene>
    <name evidence="2" type="ordered locus">Acfer_1056</name>
</gene>
<dbReference type="Proteomes" id="UP000001902">
    <property type="component" value="Chromosome"/>
</dbReference>
<dbReference type="RefSeq" id="WP_012938414.1">
    <property type="nucleotide sequence ID" value="NC_013740.1"/>
</dbReference>
<sequence length="284" mass="33515">MLKTIFIAIYLMMIPIFTYANDNRWEWFYQNPFHLNSFFDKKSIQYNPQKRKAVVWVKSEALDEPGTFIISKYLLDYEIKSYIRLEEGSQVNQQTSHLKKANKVLIPNGISPEGYEKDLADRVSSYLKIPKVYGDKPIQWNYIGQFNGKLYYITPDANVYFKDINYFRAFFKTKDVLESSDKSAMKQVVDQILSIRGFGCEFNKHKIIIGRGPEEIIPESREEAIYNAAFKMFKDKKFYITSEGKKRLVLYDTNGNAVKHDLKKEKKKKVFQKSNRRSNNYKNE</sequence>
<evidence type="ECO:0000256" key="1">
    <source>
        <dbReference type="SAM" id="MobiDB-lite"/>
    </source>
</evidence>
<dbReference type="EMBL" id="CP001859">
    <property type="protein sequence ID" value="ADB47425.1"/>
    <property type="molecule type" value="Genomic_DNA"/>
</dbReference>
<organism evidence="2 3">
    <name type="scientific">Acidaminococcus fermentans (strain ATCC 25085 / DSM 20731 / CCUG 9996 / CIP 106432 / VR4)</name>
    <dbReference type="NCBI Taxonomy" id="591001"/>
    <lineage>
        <taxon>Bacteria</taxon>
        <taxon>Bacillati</taxon>
        <taxon>Bacillota</taxon>
        <taxon>Negativicutes</taxon>
        <taxon>Acidaminococcales</taxon>
        <taxon>Acidaminococcaceae</taxon>
        <taxon>Acidaminococcus</taxon>
    </lineage>
</organism>
<feature type="region of interest" description="Disordered" evidence="1">
    <location>
        <begin position="263"/>
        <end position="284"/>
    </location>
</feature>